<dbReference type="UniPathway" id="UPA00031">
    <property type="reaction ID" value="UER00013"/>
</dbReference>
<evidence type="ECO:0000256" key="4">
    <source>
        <dbReference type="ARBA" id="ARBA00022605"/>
    </source>
</evidence>
<gene>
    <name evidence="9" type="ORF">SDC9_47140</name>
</gene>
<dbReference type="CDD" id="cd12110">
    <property type="entry name" value="PHP_HisPPase_Hisj_like"/>
    <property type="match status" value="1"/>
</dbReference>
<dbReference type="SUPFAM" id="SSF89550">
    <property type="entry name" value="PHP domain-like"/>
    <property type="match status" value="1"/>
</dbReference>
<dbReference type="EMBL" id="VSSQ01000760">
    <property type="protein sequence ID" value="MPM00907.1"/>
    <property type="molecule type" value="Genomic_DNA"/>
</dbReference>
<proteinExistence type="inferred from homology"/>
<dbReference type="InterPro" id="IPR010140">
    <property type="entry name" value="Histidinol_P_phosphatase_HisJ"/>
</dbReference>
<feature type="domain" description="PHP" evidence="8">
    <location>
        <begin position="5"/>
        <end position="198"/>
    </location>
</feature>
<dbReference type="AlphaFoldDB" id="A0A644WBL1"/>
<dbReference type="InterPro" id="IPR004013">
    <property type="entry name" value="PHP_dom"/>
</dbReference>
<name>A0A644WBL1_9ZZZZ</name>
<comment type="caution">
    <text evidence="9">The sequence shown here is derived from an EMBL/GenBank/DDBJ whole genome shotgun (WGS) entry which is preliminary data.</text>
</comment>
<dbReference type="GO" id="GO:0000105">
    <property type="term" value="P:L-histidine biosynthetic process"/>
    <property type="evidence" value="ECO:0007669"/>
    <property type="project" value="UniProtKB-UniPathway"/>
</dbReference>
<evidence type="ECO:0000256" key="5">
    <source>
        <dbReference type="ARBA" id="ARBA00022801"/>
    </source>
</evidence>
<evidence type="ECO:0000256" key="7">
    <source>
        <dbReference type="ARBA" id="ARBA00049158"/>
    </source>
</evidence>
<organism evidence="9">
    <name type="scientific">bioreactor metagenome</name>
    <dbReference type="NCBI Taxonomy" id="1076179"/>
    <lineage>
        <taxon>unclassified sequences</taxon>
        <taxon>metagenomes</taxon>
        <taxon>ecological metagenomes</taxon>
    </lineage>
</organism>
<evidence type="ECO:0000256" key="1">
    <source>
        <dbReference type="ARBA" id="ARBA00004970"/>
    </source>
</evidence>
<dbReference type="GO" id="GO:0004401">
    <property type="term" value="F:histidinol-phosphatase activity"/>
    <property type="evidence" value="ECO:0007669"/>
    <property type="project" value="UniProtKB-EC"/>
</dbReference>
<dbReference type="Gene3D" id="3.20.20.140">
    <property type="entry name" value="Metal-dependent hydrolases"/>
    <property type="match status" value="1"/>
</dbReference>
<dbReference type="GO" id="GO:0005737">
    <property type="term" value="C:cytoplasm"/>
    <property type="evidence" value="ECO:0007669"/>
    <property type="project" value="TreeGrafter"/>
</dbReference>
<keyword evidence="6" id="KW-0368">Histidine biosynthesis</keyword>
<evidence type="ECO:0000256" key="2">
    <source>
        <dbReference type="ARBA" id="ARBA00009152"/>
    </source>
</evidence>
<dbReference type="NCBIfam" id="TIGR01856">
    <property type="entry name" value="hisJ_fam"/>
    <property type="match status" value="1"/>
</dbReference>
<protein>
    <recommendedName>
        <fullName evidence="3">histidinol-phosphatase</fullName>
        <ecNumber evidence="3">3.1.3.15</ecNumber>
    </recommendedName>
</protein>
<keyword evidence="4" id="KW-0028">Amino-acid biosynthesis</keyword>
<dbReference type="InterPro" id="IPR016195">
    <property type="entry name" value="Pol/histidinol_Pase-like"/>
</dbReference>
<accession>A0A644WBL1</accession>
<reference evidence="9" key="1">
    <citation type="submission" date="2019-08" db="EMBL/GenBank/DDBJ databases">
        <authorList>
            <person name="Kucharzyk K."/>
            <person name="Murdoch R.W."/>
            <person name="Higgins S."/>
            <person name="Loffler F."/>
        </authorList>
    </citation>
    <scope>NUCLEOTIDE SEQUENCE</scope>
</reference>
<comment type="pathway">
    <text evidence="1">Amino-acid biosynthesis; L-histidine biosynthesis; L-histidine from 5-phospho-alpha-D-ribose 1-diphosphate: step 8/9.</text>
</comment>
<dbReference type="Pfam" id="PF02811">
    <property type="entry name" value="PHP"/>
    <property type="match status" value="1"/>
</dbReference>
<dbReference type="PANTHER" id="PTHR21039:SF0">
    <property type="entry name" value="HISTIDINOL-PHOSPHATASE"/>
    <property type="match status" value="1"/>
</dbReference>
<evidence type="ECO:0000256" key="3">
    <source>
        <dbReference type="ARBA" id="ARBA00013085"/>
    </source>
</evidence>
<comment type="catalytic activity">
    <reaction evidence="7">
        <text>L-histidinol phosphate + H2O = L-histidinol + phosphate</text>
        <dbReference type="Rhea" id="RHEA:14465"/>
        <dbReference type="ChEBI" id="CHEBI:15377"/>
        <dbReference type="ChEBI" id="CHEBI:43474"/>
        <dbReference type="ChEBI" id="CHEBI:57699"/>
        <dbReference type="ChEBI" id="CHEBI:57980"/>
        <dbReference type="EC" id="3.1.3.15"/>
    </reaction>
</comment>
<comment type="similarity">
    <text evidence="2">Belongs to the PHP hydrolase family. HisK subfamily.</text>
</comment>
<evidence type="ECO:0000256" key="6">
    <source>
        <dbReference type="ARBA" id="ARBA00023102"/>
    </source>
</evidence>
<keyword evidence="5" id="KW-0378">Hydrolase</keyword>
<evidence type="ECO:0000313" key="9">
    <source>
        <dbReference type="EMBL" id="MPM00907.1"/>
    </source>
</evidence>
<sequence length="271" mass="29888">MNSQDLHTHSVWDDGQNTLEEMANAAVAANLDAIGFSGHSPLPYRNRWALQADRLEAYKTEARRLKKLFAAKIDIYLGIEWDVMSTFQPTGFDYVIGSVHHVTVNGTIYSADATPETVETCLKDAFHGDADASARAYFTQLPALAKIAEVDIIGHFDLPTKFNETHGFYNEESPAYTAAALEAMEALVEADKIFEINTGAISRGYRTTPYPSRKLLLELKRMGGRITINSDAHSVSGIALGFDLAKELARSCGFTERWIFDGTSFVPVGIE</sequence>
<dbReference type="EC" id="3.1.3.15" evidence="3"/>
<dbReference type="PANTHER" id="PTHR21039">
    <property type="entry name" value="HISTIDINOL PHOSPHATASE-RELATED"/>
    <property type="match status" value="1"/>
</dbReference>
<evidence type="ECO:0000259" key="8">
    <source>
        <dbReference type="Pfam" id="PF02811"/>
    </source>
</evidence>